<name>A0A101KX23_RHILI</name>
<accession>A0A101KX23</accession>
<dbReference type="EMBL" id="LPWA01000013">
    <property type="protein sequence ID" value="KUM28541.1"/>
    <property type="molecule type" value="Genomic_DNA"/>
</dbReference>
<feature type="compositionally biased region" description="Basic and acidic residues" evidence="1">
    <location>
        <begin position="23"/>
        <end position="49"/>
    </location>
</feature>
<protein>
    <submittedName>
        <fullName evidence="2">Uncharacterized protein</fullName>
    </submittedName>
</protein>
<dbReference type="AlphaFoldDB" id="A0A101KX23"/>
<reference evidence="2 3" key="1">
    <citation type="submission" date="2015-12" db="EMBL/GenBank/DDBJ databases">
        <title>Draft genome sequence of Mesorhizobium sp. UFLA 01-765, a multitolerant efficient symbiont and plant-growth promoting strain isolated from Zn-mining soil using Leucaena leucocephala as a trap plant.</title>
        <authorList>
            <person name="Rangel W.M."/>
            <person name="Thijs S."/>
            <person name="Longatti S.M."/>
            <person name="Moreira F.M."/>
            <person name="Weyens N."/>
            <person name="Vangronsveld J."/>
            <person name="Van Hamme J.D."/>
            <person name="Bottos E.M."/>
            <person name="Rineau F."/>
        </authorList>
    </citation>
    <scope>NUCLEOTIDE SEQUENCE [LARGE SCALE GENOMIC DNA]</scope>
    <source>
        <strain evidence="2 3">UFLA 01-765</strain>
    </source>
</reference>
<comment type="caution">
    <text evidence="2">The sequence shown here is derived from an EMBL/GenBank/DDBJ whole genome shotgun (WGS) entry which is preliminary data.</text>
</comment>
<dbReference type="Proteomes" id="UP000053176">
    <property type="component" value="Unassembled WGS sequence"/>
</dbReference>
<dbReference type="OrthoDB" id="8082803at2"/>
<evidence type="ECO:0000313" key="3">
    <source>
        <dbReference type="Proteomes" id="UP000053176"/>
    </source>
</evidence>
<gene>
    <name evidence="2" type="ORF">AU467_11715</name>
</gene>
<organism evidence="2 3">
    <name type="scientific">Rhizobium loti</name>
    <name type="common">Mesorhizobium loti</name>
    <dbReference type="NCBI Taxonomy" id="381"/>
    <lineage>
        <taxon>Bacteria</taxon>
        <taxon>Pseudomonadati</taxon>
        <taxon>Pseudomonadota</taxon>
        <taxon>Alphaproteobacteria</taxon>
        <taxon>Hyphomicrobiales</taxon>
        <taxon>Phyllobacteriaceae</taxon>
        <taxon>Mesorhizobium</taxon>
    </lineage>
</organism>
<feature type="region of interest" description="Disordered" evidence="1">
    <location>
        <begin position="23"/>
        <end position="53"/>
    </location>
</feature>
<proteinExistence type="predicted"/>
<evidence type="ECO:0000256" key="1">
    <source>
        <dbReference type="SAM" id="MobiDB-lite"/>
    </source>
</evidence>
<evidence type="ECO:0000313" key="2">
    <source>
        <dbReference type="EMBL" id="KUM28541.1"/>
    </source>
</evidence>
<sequence>MMLPKATRKANAARHRHMTILERRKVMARTPAERSGHRADQSPSPEDRATGGSVSVTLTASAKHYASKQAITGLVETLDPGSDCAVGDLVSLETAGARHDFAVIRRRWVCNANGVKLELTLDYPARSI</sequence>